<comment type="caution">
    <text evidence="1">The sequence shown here is derived from an EMBL/GenBank/DDBJ whole genome shotgun (WGS) entry which is preliminary data.</text>
</comment>
<dbReference type="RefSeq" id="WP_186840707.1">
    <property type="nucleotide sequence ID" value="NZ_JACOOZ010000011.1"/>
</dbReference>
<protein>
    <submittedName>
        <fullName evidence="1">Uncharacterized protein</fullName>
    </submittedName>
</protein>
<organism evidence="1 2">
    <name type="scientific">Eubacterium segne</name>
    <dbReference type="NCBI Taxonomy" id="2763045"/>
    <lineage>
        <taxon>Bacteria</taxon>
        <taxon>Bacillati</taxon>
        <taxon>Bacillota</taxon>
        <taxon>Clostridia</taxon>
        <taxon>Eubacteriales</taxon>
        <taxon>Eubacteriaceae</taxon>
        <taxon>Eubacterium</taxon>
    </lineage>
</organism>
<reference evidence="1 2" key="1">
    <citation type="submission" date="2020-08" db="EMBL/GenBank/DDBJ databases">
        <title>Genome public.</title>
        <authorList>
            <person name="Liu C."/>
            <person name="Sun Q."/>
        </authorList>
    </citation>
    <scope>NUCLEOTIDE SEQUENCE [LARGE SCALE GENOMIC DNA]</scope>
    <source>
        <strain evidence="1 2">BX4</strain>
    </source>
</reference>
<keyword evidence="2" id="KW-1185">Reference proteome</keyword>
<evidence type="ECO:0000313" key="2">
    <source>
        <dbReference type="Proteomes" id="UP000597877"/>
    </source>
</evidence>
<accession>A0ABR7F5N1</accession>
<name>A0ABR7F5N1_9FIRM</name>
<dbReference type="Proteomes" id="UP000597877">
    <property type="component" value="Unassembled WGS sequence"/>
</dbReference>
<proteinExistence type="predicted"/>
<sequence>MKLKRMIMFVVGIVMCTSFVCYNNEKLINNNEGNIDDNDSKVEANDENILVELECKCDMEEIYNDVPKLCDSADIIIKCNVIGQEAFVKTGSSIYTDYEVKIEEIYKGDNMPDVIHLESLGGTITCAEYLEQVDAKDSMIGENEFKQKEINEKVIDMKVNGISSMKTGETYIVFATYNKKLKKYNPVGLYQGIFEEEYDDKYIRNLSDSDVASAGEKVVYELEQDDIDNCIQE</sequence>
<gene>
    <name evidence="1" type="ORF">H8S00_13135</name>
</gene>
<dbReference type="EMBL" id="JACOOZ010000011">
    <property type="protein sequence ID" value="MBC5668913.1"/>
    <property type="molecule type" value="Genomic_DNA"/>
</dbReference>
<evidence type="ECO:0000313" key="1">
    <source>
        <dbReference type="EMBL" id="MBC5668913.1"/>
    </source>
</evidence>